<accession>A0A9W6WIP4</accession>
<dbReference type="EMBL" id="BSXU01011519">
    <property type="protein sequence ID" value="GME75162.1"/>
    <property type="molecule type" value="Genomic_DNA"/>
</dbReference>
<evidence type="ECO:0000313" key="3">
    <source>
        <dbReference type="Proteomes" id="UP001165063"/>
    </source>
</evidence>
<comment type="caution">
    <text evidence="2">The sequence shown here is derived from an EMBL/GenBank/DDBJ whole genome shotgun (WGS) entry which is preliminary data.</text>
</comment>
<feature type="compositionally biased region" description="Low complexity" evidence="1">
    <location>
        <begin position="37"/>
        <end position="59"/>
    </location>
</feature>
<protein>
    <submittedName>
        <fullName evidence="2">Unnamed protein product</fullName>
    </submittedName>
</protein>
<feature type="region of interest" description="Disordered" evidence="1">
    <location>
        <begin position="1"/>
        <end position="60"/>
    </location>
</feature>
<proteinExistence type="predicted"/>
<keyword evidence="3" id="KW-1185">Reference proteome</keyword>
<evidence type="ECO:0000256" key="1">
    <source>
        <dbReference type="SAM" id="MobiDB-lite"/>
    </source>
</evidence>
<reference evidence="2" key="1">
    <citation type="submission" date="2023-04" db="EMBL/GenBank/DDBJ databases">
        <title>Ambrosiozyma monospora NBRC 1965.</title>
        <authorList>
            <person name="Ichikawa N."/>
            <person name="Sato H."/>
            <person name="Tonouchi N."/>
        </authorList>
    </citation>
    <scope>NUCLEOTIDE SEQUENCE</scope>
    <source>
        <strain evidence="2">NBRC 1965</strain>
    </source>
</reference>
<evidence type="ECO:0000313" key="2">
    <source>
        <dbReference type="EMBL" id="GME75162.1"/>
    </source>
</evidence>
<sequence length="159" mass="17329">MNSLTTSNNDGSSSSGGFSNLSNKSGSEISSSFNEETTTSTTSTTTTTSTASTASNLIIEESEDGSELEDGILDLEQLQLLQDVKMSESKISLDNLPTDEFALIQLITLYDYLLVTNGVASHVLQSKAAQTVYRKCKLQEDSWNDIQWKINDCLIKLNI</sequence>
<dbReference type="Proteomes" id="UP001165063">
    <property type="component" value="Unassembled WGS sequence"/>
</dbReference>
<gene>
    <name evidence="2" type="ORF">Amon01_000956900</name>
</gene>
<feature type="compositionally biased region" description="Low complexity" evidence="1">
    <location>
        <begin position="1"/>
        <end position="27"/>
    </location>
</feature>
<name>A0A9W6WIP4_AMBMO</name>
<organism evidence="2 3">
    <name type="scientific">Ambrosiozyma monospora</name>
    <name type="common">Yeast</name>
    <name type="synonym">Endomycopsis monosporus</name>
    <dbReference type="NCBI Taxonomy" id="43982"/>
    <lineage>
        <taxon>Eukaryota</taxon>
        <taxon>Fungi</taxon>
        <taxon>Dikarya</taxon>
        <taxon>Ascomycota</taxon>
        <taxon>Saccharomycotina</taxon>
        <taxon>Pichiomycetes</taxon>
        <taxon>Pichiales</taxon>
        <taxon>Pichiaceae</taxon>
        <taxon>Ambrosiozyma</taxon>
    </lineage>
</organism>
<dbReference type="AlphaFoldDB" id="A0A9W6WIP4"/>